<dbReference type="AlphaFoldDB" id="A0A4R3QHH0"/>
<evidence type="ECO:0000313" key="2">
    <source>
        <dbReference type="EMBL" id="TCU32281.1"/>
    </source>
</evidence>
<dbReference type="EMBL" id="SMBK01000021">
    <property type="protein sequence ID" value="TCU32281.1"/>
    <property type="molecule type" value="Genomic_DNA"/>
</dbReference>
<sequence>METMATCYFVSAGMREIFANGLEHWDLKKEWRRKWL</sequence>
<evidence type="ECO:0000313" key="4">
    <source>
        <dbReference type="Proteomes" id="UP000295547"/>
    </source>
</evidence>
<reference evidence="3 4" key="1">
    <citation type="submission" date="2019-03" db="EMBL/GenBank/DDBJ databases">
        <title>Genomic Encyclopedia of Type Strains, Phase IV (KMG-V): Genome sequencing to study the core and pangenomes of soil and plant-associated prokaryotes.</title>
        <authorList>
            <person name="Whitman W."/>
        </authorList>
    </citation>
    <scope>NUCLEOTIDE SEQUENCE [LARGE SCALE GENOMIC DNA]</scope>
    <source>
        <strain evidence="1 4">Gr42</strain>
        <strain evidence="2 3">IE4868</strain>
    </source>
</reference>
<name>A0A4R3QHH0_9HYPH</name>
<organism evidence="1 4">
    <name type="scientific">Rhizobium azibense</name>
    <dbReference type="NCBI Taxonomy" id="1136135"/>
    <lineage>
        <taxon>Bacteria</taxon>
        <taxon>Pseudomonadati</taxon>
        <taxon>Pseudomonadota</taxon>
        <taxon>Alphaproteobacteria</taxon>
        <taxon>Hyphomicrobiales</taxon>
        <taxon>Rhizobiaceae</taxon>
        <taxon>Rhizobium/Agrobacterium group</taxon>
        <taxon>Rhizobium</taxon>
    </lineage>
</organism>
<proteinExistence type="predicted"/>
<dbReference type="Proteomes" id="UP000295547">
    <property type="component" value="Unassembled WGS sequence"/>
</dbReference>
<evidence type="ECO:0000313" key="1">
    <source>
        <dbReference type="EMBL" id="TCU21223.1"/>
    </source>
</evidence>
<dbReference type="Proteomes" id="UP000295507">
    <property type="component" value="Unassembled WGS sequence"/>
</dbReference>
<keyword evidence="4" id="KW-1185">Reference proteome</keyword>
<protein>
    <submittedName>
        <fullName evidence="1">Uncharacterized protein</fullName>
    </submittedName>
</protein>
<dbReference type="EMBL" id="SMBJ01000011">
    <property type="protein sequence ID" value="TCU21223.1"/>
    <property type="molecule type" value="Genomic_DNA"/>
</dbReference>
<accession>A0A4R3QHH0</accession>
<gene>
    <name evidence="2" type="ORF">EV129_12170</name>
    <name evidence="1" type="ORF">EV130_11180</name>
</gene>
<evidence type="ECO:0000313" key="3">
    <source>
        <dbReference type="Proteomes" id="UP000295507"/>
    </source>
</evidence>
<comment type="caution">
    <text evidence="1">The sequence shown here is derived from an EMBL/GenBank/DDBJ whole genome shotgun (WGS) entry which is preliminary data.</text>
</comment>